<evidence type="ECO:0000313" key="1">
    <source>
        <dbReference type="EMBL" id="JAH90362.1"/>
    </source>
</evidence>
<name>A0A0E9WJ42_ANGAN</name>
<reference evidence="1" key="1">
    <citation type="submission" date="2014-11" db="EMBL/GenBank/DDBJ databases">
        <authorList>
            <person name="Amaro Gonzalez C."/>
        </authorList>
    </citation>
    <scope>NUCLEOTIDE SEQUENCE</scope>
</reference>
<organism evidence="1">
    <name type="scientific">Anguilla anguilla</name>
    <name type="common">European freshwater eel</name>
    <name type="synonym">Muraena anguilla</name>
    <dbReference type="NCBI Taxonomy" id="7936"/>
    <lineage>
        <taxon>Eukaryota</taxon>
        <taxon>Metazoa</taxon>
        <taxon>Chordata</taxon>
        <taxon>Craniata</taxon>
        <taxon>Vertebrata</taxon>
        <taxon>Euteleostomi</taxon>
        <taxon>Actinopterygii</taxon>
        <taxon>Neopterygii</taxon>
        <taxon>Teleostei</taxon>
        <taxon>Anguilliformes</taxon>
        <taxon>Anguillidae</taxon>
        <taxon>Anguilla</taxon>
    </lineage>
</organism>
<protein>
    <submittedName>
        <fullName evidence="1">Uncharacterized protein</fullName>
    </submittedName>
</protein>
<reference evidence="1" key="2">
    <citation type="journal article" date="2015" name="Fish Shellfish Immunol.">
        <title>Early steps in the European eel (Anguilla anguilla)-Vibrio vulnificus interaction in the gills: Role of the RtxA13 toxin.</title>
        <authorList>
            <person name="Callol A."/>
            <person name="Pajuelo D."/>
            <person name="Ebbesson L."/>
            <person name="Teles M."/>
            <person name="MacKenzie S."/>
            <person name="Amaro C."/>
        </authorList>
    </citation>
    <scope>NUCLEOTIDE SEQUENCE</scope>
</reference>
<dbReference type="EMBL" id="GBXM01018215">
    <property type="protein sequence ID" value="JAH90362.1"/>
    <property type="molecule type" value="Transcribed_RNA"/>
</dbReference>
<dbReference type="AlphaFoldDB" id="A0A0E9WJ42"/>
<accession>A0A0E9WJ42</accession>
<proteinExistence type="predicted"/>
<sequence>MQELNCLGVPSIVYSVKCLPSSRLVQPVSLFLIFAKKTTKKHFSGRNKYAFIGHFSMSHKFSSGWESKIWKVLIFSYISIPVNNIFSFCLNGRGPSAV</sequence>